<feature type="transmembrane region" description="Helical" evidence="9">
    <location>
        <begin position="126"/>
        <end position="144"/>
    </location>
</feature>
<dbReference type="EMBL" id="JACYFC010000002">
    <property type="protein sequence ID" value="MBD5771201.1"/>
    <property type="molecule type" value="Genomic_DNA"/>
</dbReference>
<evidence type="ECO:0000256" key="3">
    <source>
        <dbReference type="ARBA" id="ARBA00022475"/>
    </source>
</evidence>
<evidence type="ECO:0000256" key="9">
    <source>
        <dbReference type="RuleBase" id="RU369079"/>
    </source>
</evidence>
<comment type="subcellular location">
    <subcellularLocation>
        <location evidence="1 9">Cell inner membrane</location>
        <topology evidence="1 9">Multi-pass membrane protein</topology>
    </subcellularLocation>
</comment>
<evidence type="ECO:0000313" key="11">
    <source>
        <dbReference type="EMBL" id="MBD5771201.1"/>
    </source>
</evidence>
<keyword evidence="2 9" id="KW-0813">Transport</keyword>
<dbReference type="InterPro" id="IPR007387">
    <property type="entry name" value="TRAP_DctQ"/>
</dbReference>
<keyword evidence="3" id="KW-1003">Cell membrane</keyword>
<keyword evidence="12" id="KW-1185">Reference proteome</keyword>
<protein>
    <recommendedName>
        <fullName evidence="9">TRAP transporter small permease protein</fullName>
    </recommendedName>
</protein>
<dbReference type="Pfam" id="PF04290">
    <property type="entry name" value="DctQ"/>
    <property type="match status" value="1"/>
</dbReference>
<dbReference type="PANTHER" id="PTHR35011:SF2">
    <property type="entry name" value="2,3-DIKETO-L-GULONATE TRAP TRANSPORTER SMALL PERMEASE PROTEIN YIAM"/>
    <property type="match status" value="1"/>
</dbReference>
<evidence type="ECO:0000256" key="5">
    <source>
        <dbReference type="ARBA" id="ARBA00022692"/>
    </source>
</evidence>
<accession>A0ABR8NYS8</accession>
<comment type="caution">
    <text evidence="11">The sequence shown here is derived from an EMBL/GenBank/DDBJ whole genome shotgun (WGS) entry which is preliminary data.</text>
</comment>
<evidence type="ECO:0000256" key="2">
    <source>
        <dbReference type="ARBA" id="ARBA00022448"/>
    </source>
</evidence>
<feature type="transmembrane region" description="Helical" evidence="9">
    <location>
        <begin position="87"/>
        <end position="106"/>
    </location>
</feature>
<name>A0ABR8NYS8_9GAMM</name>
<evidence type="ECO:0000256" key="8">
    <source>
        <dbReference type="ARBA" id="ARBA00038436"/>
    </source>
</evidence>
<sequence>MFEKINKHLDKIEGFLIASILAVASLLTFTQVFFRYALNDSIFWAEEAILYLIISMSFLSTSLGIRKGSHITVDILKSSIPKSCIKFFVFIAAVIGALFALTLLYYGGVLFLGTLARGQLSPALRIPVAFIYAFIPITAFFQVIRYAGIMCSVFGESNETTIAINNDHIN</sequence>
<gene>
    <name evidence="11" type="ORF">IF202_09050</name>
</gene>
<dbReference type="PANTHER" id="PTHR35011">
    <property type="entry name" value="2,3-DIKETO-L-GULONATE TRAP TRANSPORTER SMALL PERMEASE PROTEIN YIAM"/>
    <property type="match status" value="1"/>
</dbReference>
<feature type="transmembrane region" description="Helical" evidence="9">
    <location>
        <begin position="48"/>
        <end position="66"/>
    </location>
</feature>
<evidence type="ECO:0000259" key="10">
    <source>
        <dbReference type="Pfam" id="PF04290"/>
    </source>
</evidence>
<proteinExistence type="inferred from homology"/>
<keyword evidence="4 9" id="KW-0997">Cell inner membrane</keyword>
<keyword evidence="6 9" id="KW-1133">Transmembrane helix</keyword>
<evidence type="ECO:0000256" key="1">
    <source>
        <dbReference type="ARBA" id="ARBA00004429"/>
    </source>
</evidence>
<dbReference type="InterPro" id="IPR055348">
    <property type="entry name" value="DctQ"/>
</dbReference>
<evidence type="ECO:0000256" key="6">
    <source>
        <dbReference type="ARBA" id="ARBA00022989"/>
    </source>
</evidence>
<evidence type="ECO:0000313" key="12">
    <source>
        <dbReference type="Proteomes" id="UP000604161"/>
    </source>
</evidence>
<dbReference type="RefSeq" id="WP_191594542.1">
    <property type="nucleotide sequence ID" value="NZ_JACYFC010000002.1"/>
</dbReference>
<evidence type="ECO:0000256" key="7">
    <source>
        <dbReference type="ARBA" id="ARBA00023136"/>
    </source>
</evidence>
<reference evidence="11 12" key="1">
    <citation type="submission" date="2020-09" db="EMBL/GenBank/DDBJ databases">
        <title>Marinomonas sp. nov., isolated from the cysticercosis algae of Qingdao, China.</title>
        <authorList>
            <person name="Sun X."/>
        </authorList>
    </citation>
    <scope>NUCLEOTIDE SEQUENCE [LARGE SCALE GENOMIC DNA]</scope>
    <source>
        <strain evidence="11 12">SM2066</strain>
    </source>
</reference>
<comment type="similarity">
    <text evidence="8 9">Belongs to the TRAP transporter small permease family.</text>
</comment>
<keyword evidence="5 9" id="KW-0812">Transmembrane</keyword>
<organism evidence="11 12">
    <name type="scientific">Marinomonas colpomeniae</name>
    <dbReference type="NCBI Taxonomy" id="2774408"/>
    <lineage>
        <taxon>Bacteria</taxon>
        <taxon>Pseudomonadati</taxon>
        <taxon>Pseudomonadota</taxon>
        <taxon>Gammaproteobacteria</taxon>
        <taxon>Oceanospirillales</taxon>
        <taxon>Oceanospirillaceae</taxon>
        <taxon>Marinomonas</taxon>
    </lineage>
</organism>
<feature type="transmembrane region" description="Helical" evidence="9">
    <location>
        <begin position="12"/>
        <end position="36"/>
    </location>
</feature>
<dbReference type="Proteomes" id="UP000604161">
    <property type="component" value="Unassembled WGS sequence"/>
</dbReference>
<comment type="function">
    <text evidence="9">Part of the tripartite ATP-independent periplasmic (TRAP) transport system.</text>
</comment>
<comment type="subunit">
    <text evidence="9">The complex comprises the extracytoplasmic solute receptor protein and the two transmembrane proteins.</text>
</comment>
<feature type="domain" description="Tripartite ATP-independent periplasmic transporters DctQ component" evidence="10">
    <location>
        <begin position="26"/>
        <end position="150"/>
    </location>
</feature>
<keyword evidence="7 9" id="KW-0472">Membrane</keyword>
<evidence type="ECO:0000256" key="4">
    <source>
        <dbReference type="ARBA" id="ARBA00022519"/>
    </source>
</evidence>